<evidence type="ECO:0000313" key="2">
    <source>
        <dbReference type="Proteomes" id="UP001291687"/>
    </source>
</evidence>
<sequence length="101" mass="11706">MINKELLIQAIPHSELYTESESKILQEFVKIAIEEKIIVSAKYLIKLTGLSVTTVYTSLRSLQKDGIIIKLNNVVNSYEFNKEKINQLIQLYQNKQAMEKF</sequence>
<keyword evidence="2" id="KW-1185">Reference proteome</keyword>
<dbReference type="EMBL" id="JARJFB010000199">
    <property type="protein sequence ID" value="MEA0971642.1"/>
    <property type="molecule type" value="Genomic_DNA"/>
</dbReference>
<evidence type="ECO:0000313" key="1">
    <source>
        <dbReference type="EMBL" id="MEA0971642.1"/>
    </source>
</evidence>
<proteinExistence type="predicted"/>
<dbReference type="SUPFAM" id="SSF46785">
    <property type="entry name" value="Winged helix' DNA-binding domain"/>
    <property type="match status" value="1"/>
</dbReference>
<dbReference type="InterPro" id="IPR036390">
    <property type="entry name" value="WH_DNA-bd_sf"/>
</dbReference>
<reference evidence="1 2" key="1">
    <citation type="submission" date="2023-03" db="EMBL/GenBank/DDBJ databases">
        <title>Host association and intracellularity evolved multiple times independently in the Rickettsiales.</title>
        <authorList>
            <person name="Castelli M."/>
            <person name="Nardi T."/>
            <person name="Gammuto L."/>
            <person name="Bellinzona G."/>
            <person name="Sabaneyeva E."/>
            <person name="Potekhin A."/>
            <person name="Serra V."/>
            <person name="Petroni G."/>
            <person name="Sassera D."/>
        </authorList>
    </citation>
    <scope>NUCLEOTIDE SEQUENCE [LARGE SCALE GENOMIC DNA]</scope>
    <source>
        <strain evidence="1 2">Sr 2-6</strain>
    </source>
</reference>
<protein>
    <submittedName>
        <fullName evidence="1">Uncharacterized protein</fullName>
    </submittedName>
</protein>
<accession>A0ABU5NEP1</accession>
<dbReference type="Proteomes" id="UP001291687">
    <property type="component" value="Unassembled WGS sequence"/>
</dbReference>
<organism evidence="1 2">
    <name type="scientific">Candidatus Megaera venefica</name>
    <dbReference type="NCBI Taxonomy" id="2055910"/>
    <lineage>
        <taxon>Bacteria</taxon>
        <taxon>Pseudomonadati</taxon>
        <taxon>Pseudomonadota</taxon>
        <taxon>Alphaproteobacteria</taxon>
        <taxon>Rickettsiales</taxon>
        <taxon>Rickettsiaceae</taxon>
        <taxon>Candidatus Megaera</taxon>
    </lineage>
</organism>
<gene>
    <name evidence="1" type="ORF">Megvenef_01626</name>
</gene>
<comment type="caution">
    <text evidence="1">The sequence shown here is derived from an EMBL/GenBank/DDBJ whole genome shotgun (WGS) entry which is preliminary data.</text>
</comment>
<name>A0ABU5NEP1_9RICK</name>